<dbReference type="Proteomes" id="UP000289792">
    <property type="component" value="Unassembled WGS sequence"/>
</dbReference>
<dbReference type="AlphaFoldDB" id="A0A4Q0XI16"/>
<keyword evidence="2" id="KW-1185">Reference proteome</keyword>
<dbReference type="OrthoDB" id="7053885at2"/>
<comment type="caution">
    <text evidence="1">The sequence shown here is derived from an EMBL/GenBank/DDBJ whole genome shotgun (WGS) entry which is preliminary data.</text>
</comment>
<protein>
    <recommendedName>
        <fullName evidence="3">PD-(D/E)XK nuclease family protein</fullName>
    </recommendedName>
</protein>
<dbReference type="RefSeq" id="WP_129016086.1">
    <property type="nucleotide sequence ID" value="NZ_SDDZ01000002.1"/>
</dbReference>
<evidence type="ECO:0008006" key="3">
    <source>
        <dbReference type="Google" id="ProtNLM"/>
    </source>
</evidence>
<organism evidence="1 2">
    <name type="scientific">Gelidibacter gilvus</name>
    <dbReference type="NCBI Taxonomy" id="59602"/>
    <lineage>
        <taxon>Bacteria</taxon>
        <taxon>Pseudomonadati</taxon>
        <taxon>Bacteroidota</taxon>
        <taxon>Flavobacteriia</taxon>
        <taxon>Flavobacteriales</taxon>
        <taxon>Flavobacteriaceae</taxon>
        <taxon>Gelidibacter</taxon>
    </lineage>
</organism>
<sequence>MRNRHLNIFRPFSQKLSNENIEDNLSRALVHCLQNNSLLFHEFLRTVFYETEQNELFQNLLSDITDKDAYSIDIQVETTAINESFSKVFALTMSGVPLDMQDFVQIKPKQEKRHRTDIFIAINDIAVIIEVKRDKTDCRHQLYQQVAAFTEDVNVHTVFPLDFNWPKLMQLINRVVGFQTLIQSSDIQLKDFIDLIQSYNPNWIPVPPLASTGNSVDKAYQIRQRVVSALKNIKEQDGNVLDYTDRIGLELHYKWAKEMLINLRVTEDNTVNLAFGIWPGNTKGQGSYVLEQLKKNKDWVPPNSIIVNGKEFNVKWGYELKFCHFNRYVTNIIINDTHLKLGKNLISGHVHWGYTGKYDKERWNDLETFLDDYLIEDYNWREKSGWRKHFLETGRNYLTLSIGYEIETIVPVAYLQTIDTEIGNLQPLSDFIENIERQYKNLFL</sequence>
<reference evidence="1 2" key="1">
    <citation type="submission" date="2019-01" db="EMBL/GenBank/DDBJ databases">
        <title>Genome sequence of the Antarctic species Gelidibacter gilvus ACAM 158(T).</title>
        <authorList>
            <person name="Bowman J.P."/>
        </authorList>
    </citation>
    <scope>NUCLEOTIDE SEQUENCE [LARGE SCALE GENOMIC DNA]</scope>
    <source>
        <strain evidence="1 2">IC158</strain>
    </source>
</reference>
<proteinExistence type="predicted"/>
<name>A0A4Q0XI16_9FLAO</name>
<evidence type="ECO:0000313" key="1">
    <source>
        <dbReference type="EMBL" id="RXJ51090.1"/>
    </source>
</evidence>
<dbReference type="EMBL" id="SDDZ01000002">
    <property type="protein sequence ID" value="RXJ51090.1"/>
    <property type="molecule type" value="Genomic_DNA"/>
</dbReference>
<gene>
    <name evidence="1" type="ORF">ESZ48_04225</name>
</gene>
<accession>A0A4Q0XI16</accession>
<evidence type="ECO:0000313" key="2">
    <source>
        <dbReference type="Proteomes" id="UP000289792"/>
    </source>
</evidence>